<dbReference type="Gene3D" id="3.40.50.720">
    <property type="entry name" value="NAD(P)-binding Rossmann-like Domain"/>
    <property type="match status" value="1"/>
</dbReference>
<reference evidence="9" key="1">
    <citation type="journal article" date="2019" name="Int. J. Syst. Evol. Microbiol.">
        <title>The Global Catalogue of Microorganisms (GCM) 10K type strain sequencing project: providing services to taxonomists for standard genome sequencing and annotation.</title>
        <authorList>
            <consortium name="The Broad Institute Genomics Platform"/>
            <consortium name="The Broad Institute Genome Sequencing Center for Infectious Disease"/>
            <person name="Wu L."/>
            <person name="Ma J."/>
        </authorList>
    </citation>
    <scope>NUCLEOTIDE SEQUENCE [LARGE SCALE GENOMIC DNA]</scope>
    <source>
        <strain evidence="9">JCM 14370</strain>
    </source>
</reference>
<dbReference type="PIRSF" id="PIRSF000193">
    <property type="entry name" value="Pyrrol-5-carb_rd"/>
    <property type="match status" value="1"/>
</dbReference>
<dbReference type="Proteomes" id="UP000632222">
    <property type="component" value="Unassembled WGS sequence"/>
</dbReference>
<feature type="domain" description="Pyrroline-5-carboxylate reductase dimerisation" evidence="7">
    <location>
        <begin position="155"/>
        <end position="258"/>
    </location>
</feature>
<keyword evidence="9" id="KW-1185">Reference proteome</keyword>
<keyword evidence="4" id="KW-0641">Proline biosynthesis</keyword>
<comment type="function">
    <text evidence="4">Catalyzes the reduction of 1-pyrroline-5-carboxylate (PCA) to L-proline.</text>
</comment>
<keyword evidence="3 4" id="KW-0560">Oxidoreductase</keyword>
<proteinExistence type="inferred from homology"/>
<feature type="domain" description="Pyrroline-5-carboxylate reductase catalytic N-terminal" evidence="6">
    <location>
        <begin position="2"/>
        <end position="92"/>
    </location>
</feature>
<dbReference type="InterPro" id="IPR008927">
    <property type="entry name" value="6-PGluconate_DH-like_C_sf"/>
</dbReference>
<sequence>MKLVIVGVGKMGGAVMEGVIATGLLQPSEIGIIDHNATLVDKWVQKYGVKPMKINQLGQAERVLLALQPRHFLQMSDDLARPSVGYISTMAGISTTVLARRLGTKRVVRVMPNLGATIGKSQSAVTGTKEANEYGDLAFGHQLFSSVGSVYDIPENLFNAFTGMVGSGPAYAAVFAEALADGGVRVGLPRAQANELAAKLLITTGELLLQKAHPAILKDEVASPGGTTIAGLEQIERYTFRAAAIEAVIAATKRGAELGMDE</sequence>
<dbReference type="Pfam" id="PF03807">
    <property type="entry name" value="F420_oxidored"/>
    <property type="match status" value="1"/>
</dbReference>
<evidence type="ECO:0000256" key="4">
    <source>
        <dbReference type="HAMAP-Rule" id="MF_01925"/>
    </source>
</evidence>
<name>A0ABQ2CUW9_9DEIO</name>
<evidence type="ECO:0000256" key="1">
    <source>
        <dbReference type="ARBA" id="ARBA00005525"/>
    </source>
</evidence>
<keyword evidence="2 4" id="KW-0521">NADP</keyword>
<comment type="catalytic activity">
    <reaction evidence="4">
        <text>L-proline + NAD(+) = (S)-1-pyrroline-5-carboxylate + NADH + 2 H(+)</text>
        <dbReference type="Rhea" id="RHEA:14105"/>
        <dbReference type="ChEBI" id="CHEBI:15378"/>
        <dbReference type="ChEBI" id="CHEBI:17388"/>
        <dbReference type="ChEBI" id="CHEBI:57540"/>
        <dbReference type="ChEBI" id="CHEBI:57945"/>
        <dbReference type="ChEBI" id="CHEBI:60039"/>
        <dbReference type="EC" id="1.5.1.2"/>
    </reaction>
</comment>
<comment type="pathway">
    <text evidence="4">Amino-acid biosynthesis; L-proline biosynthesis; L-proline from L-glutamate 5-semialdehyde: step 1/1.</text>
</comment>
<evidence type="ECO:0000256" key="3">
    <source>
        <dbReference type="ARBA" id="ARBA00023002"/>
    </source>
</evidence>
<accession>A0ABQ2CUW9</accession>
<comment type="catalytic activity">
    <reaction evidence="4">
        <text>L-proline + NADP(+) = (S)-1-pyrroline-5-carboxylate + NADPH + 2 H(+)</text>
        <dbReference type="Rhea" id="RHEA:14109"/>
        <dbReference type="ChEBI" id="CHEBI:15378"/>
        <dbReference type="ChEBI" id="CHEBI:17388"/>
        <dbReference type="ChEBI" id="CHEBI:57783"/>
        <dbReference type="ChEBI" id="CHEBI:58349"/>
        <dbReference type="ChEBI" id="CHEBI:60039"/>
        <dbReference type="EC" id="1.5.1.2"/>
    </reaction>
</comment>
<evidence type="ECO:0000256" key="5">
    <source>
        <dbReference type="NCBIfam" id="TIGR00112"/>
    </source>
</evidence>
<dbReference type="InterPro" id="IPR036291">
    <property type="entry name" value="NAD(P)-bd_dom_sf"/>
</dbReference>
<dbReference type="EMBL" id="BMOD01000002">
    <property type="protein sequence ID" value="GGJ22833.1"/>
    <property type="molecule type" value="Genomic_DNA"/>
</dbReference>
<evidence type="ECO:0000256" key="2">
    <source>
        <dbReference type="ARBA" id="ARBA00022857"/>
    </source>
</evidence>
<dbReference type="HAMAP" id="MF_01925">
    <property type="entry name" value="P5C_reductase"/>
    <property type="match status" value="1"/>
</dbReference>
<comment type="subcellular location">
    <subcellularLocation>
        <location evidence="4">Cytoplasm</location>
    </subcellularLocation>
</comment>
<dbReference type="InterPro" id="IPR028939">
    <property type="entry name" value="P5C_Rdtase_cat_N"/>
</dbReference>
<dbReference type="SUPFAM" id="SSF48179">
    <property type="entry name" value="6-phosphogluconate dehydrogenase C-terminal domain-like"/>
    <property type="match status" value="1"/>
</dbReference>
<keyword evidence="4" id="KW-0963">Cytoplasm</keyword>
<dbReference type="Gene3D" id="1.10.3730.10">
    <property type="entry name" value="ProC C-terminal domain-like"/>
    <property type="match status" value="1"/>
</dbReference>
<dbReference type="Pfam" id="PF14748">
    <property type="entry name" value="P5CR_dimer"/>
    <property type="match status" value="1"/>
</dbReference>
<gene>
    <name evidence="4 8" type="primary">proC</name>
    <name evidence="8" type="ORF">GCM10008938_06300</name>
</gene>
<dbReference type="EC" id="1.5.1.2" evidence="4 5"/>
<evidence type="ECO:0000259" key="7">
    <source>
        <dbReference type="Pfam" id="PF14748"/>
    </source>
</evidence>
<comment type="caution">
    <text evidence="8">The sequence shown here is derived from an EMBL/GenBank/DDBJ whole genome shotgun (WGS) entry which is preliminary data.</text>
</comment>
<organism evidence="8 9">
    <name type="scientific">Deinococcus roseus</name>
    <dbReference type="NCBI Taxonomy" id="392414"/>
    <lineage>
        <taxon>Bacteria</taxon>
        <taxon>Thermotogati</taxon>
        <taxon>Deinococcota</taxon>
        <taxon>Deinococci</taxon>
        <taxon>Deinococcales</taxon>
        <taxon>Deinococcaceae</taxon>
        <taxon>Deinococcus</taxon>
    </lineage>
</organism>
<dbReference type="PANTHER" id="PTHR11645:SF0">
    <property type="entry name" value="PYRROLINE-5-CARBOXYLATE REDUCTASE 3"/>
    <property type="match status" value="1"/>
</dbReference>
<evidence type="ECO:0000313" key="8">
    <source>
        <dbReference type="EMBL" id="GGJ22833.1"/>
    </source>
</evidence>
<dbReference type="InterPro" id="IPR000304">
    <property type="entry name" value="Pyrroline-COOH_reductase"/>
</dbReference>
<keyword evidence="4" id="KW-0028">Amino-acid biosynthesis</keyword>
<evidence type="ECO:0000313" key="9">
    <source>
        <dbReference type="Proteomes" id="UP000632222"/>
    </source>
</evidence>
<evidence type="ECO:0000259" key="6">
    <source>
        <dbReference type="Pfam" id="PF03807"/>
    </source>
</evidence>
<protein>
    <recommendedName>
        <fullName evidence="4 5">Pyrroline-5-carboxylate reductase</fullName>
        <shortName evidence="4">P5C reductase</shortName>
        <shortName evidence="4">P5CR</shortName>
        <ecNumber evidence="4 5">1.5.1.2</ecNumber>
    </recommendedName>
    <alternativeName>
        <fullName evidence="4">PCA reductase</fullName>
    </alternativeName>
</protein>
<dbReference type="InterPro" id="IPR029036">
    <property type="entry name" value="P5CR_dimer"/>
</dbReference>
<dbReference type="PANTHER" id="PTHR11645">
    <property type="entry name" value="PYRROLINE-5-CARBOXYLATE REDUCTASE"/>
    <property type="match status" value="1"/>
</dbReference>
<dbReference type="RefSeq" id="WP_188999773.1">
    <property type="nucleotide sequence ID" value="NZ_BMOD01000002.1"/>
</dbReference>
<dbReference type="NCBIfam" id="TIGR00112">
    <property type="entry name" value="proC"/>
    <property type="match status" value="1"/>
</dbReference>
<comment type="similarity">
    <text evidence="1 4">Belongs to the pyrroline-5-carboxylate reductase family.</text>
</comment>
<dbReference type="SUPFAM" id="SSF51735">
    <property type="entry name" value="NAD(P)-binding Rossmann-fold domains"/>
    <property type="match status" value="1"/>
</dbReference>